<gene>
    <name evidence="1" type="ORF">A7J15_05130</name>
</gene>
<evidence type="ECO:0008006" key="3">
    <source>
        <dbReference type="Google" id="ProtNLM"/>
    </source>
</evidence>
<protein>
    <recommendedName>
        <fullName evidence="3">Winged helix DNA-binding domain-containing protein</fullName>
    </recommendedName>
</protein>
<dbReference type="STRING" id="904291.A7J15_05130"/>
<accession>A0A1B9NCU7</accession>
<dbReference type="Proteomes" id="UP000093355">
    <property type="component" value="Unassembled WGS sequence"/>
</dbReference>
<organism evidence="1 2">
    <name type="scientific">Microbacterium sediminis</name>
    <dbReference type="NCBI Taxonomy" id="904291"/>
    <lineage>
        <taxon>Bacteria</taxon>
        <taxon>Bacillati</taxon>
        <taxon>Actinomycetota</taxon>
        <taxon>Actinomycetes</taxon>
        <taxon>Micrococcales</taxon>
        <taxon>Microbacteriaceae</taxon>
        <taxon>Microbacterium</taxon>
    </lineage>
</organism>
<dbReference type="AlphaFoldDB" id="A0A1B9NCU7"/>
<proteinExistence type="predicted"/>
<evidence type="ECO:0000313" key="2">
    <source>
        <dbReference type="Proteomes" id="UP000093355"/>
    </source>
</evidence>
<dbReference type="Pfam" id="PF06224">
    <property type="entry name" value="AlkZ-like"/>
    <property type="match status" value="1"/>
</dbReference>
<dbReference type="PANTHER" id="PTHR38479:SF2">
    <property type="entry name" value="WINGED HELIX DNA-BINDING DOMAIN-CONTAINING PROTEIN"/>
    <property type="match status" value="1"/>
</dbReference>
<dbReference type="PANTHER" id="PTHR38479">
    <property type="entry name" value="LMO0824 PROTEIN"/>
    <property type="match status" value="1"/>
</dbReference>
<dbReference type="InterPro" id="IPR009351">
    <property type="entry name" value="AlkZ-like"/>
</dbReference>
<keyword evidence="2" id="KW-1185">Reference proteome</keyword>
<reference evidence="1 2" key="1">
    <citation type="submission" date="2016-05" db="EMBL/GenBank/DDBJ databases">
        <authorList>
            <person name="Lavstsen T."/>
            <person name="Jespersen J.S."/>
        </authorList>
    </citation>
    <scope>NUCLEOTIDE SEQUENCE [LARGE SCALE GENOMIC DNA]</scope>
    <source>
        <strain evidence="1 2">YLB-01</strain>
    </source>
</reference>
<comment type="caution">
    <text evidence="1">The sequence shown here is derived from an EMBL/GenBank/DDBJ whole genome shotgun (WGS) entry which is preliminary data.</text>
</comment>
<evidence type="ECO:0000313" key="1">
    <source>
        <dbReference type="EMBL" id="OCG74420.1"/>
    </source>
</evidence>
<dbReference type="EMBL" id="LXMD01000022">
    <property type="protein sequence ID" value="OCG74420.1"/>
    <property type="molecule type" value="Genomic_DNA"/>
</dbReference>
<name>A0A1B9NCU7_9MICO</name>
<sequence>MRALRLRHHRLTAPARTVSDAARHLLCVQSQDYWGGRLAIATRTRGGTASQVDAAYDRGELVRAWTQRGTLHTIAARDLRGVLAVTAERTIAQTATRRAQLGLDDATIARAREAIVSALRGGGALTRAEALALWEAAGIPTAAGRGYHLLFHIALRGVICWGPTVRRDGLEPREQRLVLVDEWIPAHESPADPLVEMFARYVEGHGPASPEDFAWWAGVTKGDARRAAAGAAERLATIEADDATLFVSTSPPRRSPAAPSTHALPTFEEYYIAYADRSRVAGFDVMAAAGPGANGMVRSLLVHEGEVVGLWKPPPPTQRASAEPTFELLRPAPEEAIHAALERAMTVLRG</sequence>